<evidence type="ECO:0000313" key="3">
    <source>
        <dbReference type="Proteomes" id="UP000204584"/>
    </source>
</evidence>
<dbReference type="GeneID" id="16605570"/>
<sequence>MSRQSLFNAGFAPQAMTRQAAAAANNNGRIFNGQQNGARLPGVRSPSGPQPPISAASSVNLARQARDINPFYNLVDEFDAAAGQVNAQSRLTRAQRLALQQADNSQAQFPVGSPQLRDNWNEYVGRQTGAGAMDVAPRTPAGSRAGSLRQQQASNVAGLLGTPADLLGQQQQGAGFFGQQQGAGQVDMDLAAFGQPQQQQQQPAFGGQDIQTRLDQLRQQQAQLLGGAATAPPALGGAAQGLGSTAPFAARYRHNSFDGSAGQAYAGAYGRGGLNNAAGQAYAGQAYAGGYGRRKSVGFGQDSNPFASQSFAGNYNGSSNNNNNGYARPYAGAYGNRGNGYGAMGGNNNNNNYAGRYGGQGNGYGAMNNNSNYAAQYAGQYGGAQNPRGRRASFGVGNGNGYY</sequence>
<accession>S4VTW9</accession>
<protein>
    <submittedName>
        <fullName evidence="2">Uncharacterized protein</fullName>
    </submittedName>
</protein>
<dbReference type="Proteomes" id="UP000204584">
    <property type="component" value="Segment"/>
</dbReference>
<dbReference type="KEGG" id="vg:16605570"/>
<evidence type="ECO:0000256" key="1">
    <source>
        <dbReference type="SAM" id="MobiDB-lite"/>
    </source>
</evidence>
<gene>
    <name evidence="2" type="ORF">psal_cds_238</name>
</gene>
<evidence type="ECO:0000313" key="2">
    <source>
        <dbReference type="EMBL" id="AGO83783.1"/>
    </source>
</evidence>
<name>S4VTW9_9VIRU</name>
<dbReference type="RefSeq" id="YP_008436846.1">
    <property type="nucleotide sequence ID" value="NC_022098.1"/>
</dbReference>
<organism evidence="2 3">
    <name type="scientific">Pandoravirus salinus</name>
    <dbReference type="NCBI Taxonomy" id="1349410"/>
    <lineage>
        <taxon>Viruses</taxon>
        <taxon>Pandoravirus</taxon>
    </lineage>
</organism>
<keyword evidence="3" id="KW-1185">Reference proteome</keyword>
<reference evidence="2 3" key="1">
    <citation type="journal article" date="2013" name="Science">
        <title>Pandoraviruses: amoeba viruses with genomes up to 2.5 Mb reaching that of parasitic eukaryotes.</title>
        <authorList>
            <person name="Philippe N."/>
            <person name="Legendre M."/>
            <person name="Doutre G."/>
            <person name="Coute Y."/>
            <person name="Poirot O."/>
            <person name="Lescot M."/>
            <person name="Arslan D."/>
            <person name="Seltzer V."/>
            <person name="Bertaux L."/>
            <person name="Bruley C."/>
            <person name="Garin J."/>
            <person name="Claverie J.M."/>
            <person name="Abergel C."/>
        </authorList>
    </citation>
    <scope>NUCLEOTIDE SEQUENCE [LARGE SCALE GENOMIC DNA]</scope>
</reference>
<dbReference type="EMBL" id="KC977571">
    <property type="protein sequence ID" value="AGO83783.1"/>
    <property type="molecule type" value="Genomic_DNA"/>
</dbReference>
<proteinExistence type="predicted"/>
<feature type="region of interest" description="Disordered" evidence="1">
    <location>
        <begin position="29"/>
        <end position="58"/>
    </location>
</feature>
<feature type="region of interest" description="Disordered" evidence="1">
    <location>
        <begin position="384"/>
        <end position="403"/>
    </location>
</feature>